<reference evidence="1" key="1">
    <citation type="submission" date="2022-06" db="EMBL/GenBank/DDBJ databases">
        <title>Devosia sp. XJ19-45 genome assembly.</title>
        <authorList>
            <person name="Li B."/>
            <person name="Cai M."/>
            <person name="Nie G."/>
            <person name="Li W."/>
        </authorList>
    </citation>
    <scope>NUCLEOTIDE SEQUENCE</scope>
    <source>
        <strain evidence="1">XJ19-45</strain>
    </source>
</reference>
<comment type="caution">
    <text evidence="1">The sequence shown here is derived from an EMBL/GenBank/DDBJ whole genome shotgun (WGS) entry which is preliminary data.</text>
</comment>
<protein>
    <submittedName>
        <fullName evidence="1">Uncharacterized protein</fullName>
    </submittedName>
</protein>
<evidence type="ECO:0000313" key="1">
    <source>
        <dbReference type="EMBL" id="MCP8886825.1"/>
    </source>
</evidence>
<dbReference type="RefSeq" id="WP_254673501.1">
    <property type="nucleotide sequence ID" value="NZ_JAMWDU010000002.1"/>
</dbReference>
<dbReference type="AlphaFoldDB" id="A0A9Q4FSG0"/>
<proteinExistence type="predicted"/>
<gene>
    <name evidence="1" type="ORF">NF348_06885</name>
</gene>
<accession>A0A9Q4FSG0</accession>
<keyword evidence="2" id="KW-1185">Reference proteome</keyword>
<dbReference type="Proteomes" id="UP001060275">
    <property type="component" value="Unassembled WGS sequence"/>
</dbReference>
<organism evidence="1 2">
    <name type="scientific">Devosia ureilytica</name>
    <dbReference type="NCBI Taxonomy" id="2952754"/>
    <lineage>
        <taxon>Bacteria</taxon>
        <taxon>Pseudomonadati</taxon>
        <taxon>Pseudomonadota</taxon>
        <taxon>Alphaproteobacteria</taxon>
        <taxon>Hyphomicrobiales</taxon>
        <taxon>Devosiaceae</taxon>
        <taxon>Devosia</taxon>
    </lineage>
</organism>
<evidence type="ECO:0000313" key="2">
    <source>
        <dbReference type="Proteomes" id="UP001060275"/>
    </source>
</evidence>
<dbReference type="EMBL" id="JAMWDU010000002">
    <property type="protein sequence ID" value="MCP8886825.1"/>
    <property type="molecule type" value="Genomic_DNA"/>
</dbReference>
<sequence length="162" mass="18082">MSDDVVGEHKSKNTEVKLPLAIDAPDRIRANLIEVSHGNRVSLITIGTFSLSQFSEINKARANLELHPLELNEILFMGRHLFKSRWADGYSVDDMVTQIESALCDAAEVSMSKFMSSLQNPEGREDGYGNVVFDRAIFEMTARKPRAELFSVIPKGDANKPK</sequence>
<name>A0A9Q4FSG0_9HYPH</name>